<accession>A0A0N9HRS9</accession>
<reference evidence="2 3" key="1">
    <citation type="submission" date="2015-07" db="EMBL/GenBank/DDBJ databases">
        <title>Genome sequencing of Kibdelosporangium phytohabitans.</title>
        <authorList>
            <person name="Qin S."/>
            <person name="Xing K."/>
        </authorList>
    </citation>
    <scope>NUCLEOTIDE SEQUENCE [LARGE SCALE GENOMIC DNA]</scope>
    <source>
        <strain evidence="2 3">KLBMP1111</strain>
    </source>
</reference>
<organism evidence="2 3">
    <name type="scientific">Kibdelosporangium phytohabitans</name>
    <dbReference type="NCBI Taxonomy" id="860235"/>
    <lineage>
        <taxon>Bacteria</taxon>
        <taxon>Bacillati</taxon>
        <taxon>Actinomycetota</taxon>
        <taxon>Actinomycetes</taxon>
        <taxon>Pseudonocardiales</taxon>
        <taxon>Pseudonocardiaceae</taxon>
        <taxon>Kibdelosporangium</taxon>
    </lineage>
</organism>
<keyword evidence="3" id="KW-1185">Reference proteome</keyword>
<evidence type="ECO:0000313" key="3">
    <source>
        <dbReference type="Proteomes" id="UP000063699"/>
    </source>
</evidence>
<dbReference type="KEGG" id="kphy:AOZ06_01395"/>
<evidence type="ECO:0000256" key="1">
    <source>
        <dbReference type="SAM" id="MobiDB-lite"/>
    </source>
</evidence>
<name>A0A0N9HRS9_9PSEU</name>
<feature type="region of interest" description="Disordered" evidence="1">
    <location>
        <begin position="1"/>
        <end position="26"/>
    </location>
</feature>
<dbReference type="Proteomes" id="UP000063699">
    <property type="component" value="Chromosome"/>
</dbReference>
<protein>
    <submittedName>
        <fullName evidence="2">Uncharacterized protein</fullName>
    </submittedName>
</protein>
<sequence>MPATGGVAGEVAGGADDAGGGDGGTWLGGRCGVVVPAGDGAGGTAMGVPGSVVPHATRKATAAANAKQARRGEDVTPRD</sequence>
<dbReference type="AlphaFoldDB" id="A0A0N9HRS9"/>
<dbReference type="EMBL" id="CP012752">
    <property type="protein sequence ID" value="ALG05755.1"/>
    <property type="molecule type" value="Genomic_DNA"/>
</dbReference>
<evidence type="ECO:0000313" key="2">
    <source>
        <dbReference type="EMBL" id="ALG05755.1"/>
    </source>
</evidence>
<proteinExistence type="predicted"/>
<gene>
    <name evidence="2" type="ORF">AOZ06_01395</name>
</gene>
<feature type="compositionally biased region" description="Basic and acidic residues" evidence="1">
    <location>
        <begin position="70"/>
        <end position="79"/>
    </location>
</feature>
<dbReference type="STRING" id="860235.AOZ06_01395"/>
<feature type="region of interest" description="Disordered" evidence="1">
    <location>
        <begin position="60"/>
        <end position="79"/>
    </location>
</feature>